<sequence>MIERTPKYYQLAISLREQIASGQLDEGCQLPPEESISKELQLSRGTVRKAIDLLLQEGLITRHQGRGTFITPPPHQS</sequence>
<dbReference type="GO" id="GO:0045892">
    <property type="term" value="P:negative regulation of DNA-templated transcription"/>
    <property type="evidence" value="ECO:0007669"/>
    <property type="project" value="TreeGrafter"/>
</dbReference>
<name>A0A382KZ98_9ZZZZ</name>
<dbReference type="GO" id="GO:0003700">
    <property type="term" value="F:DNA-binding transcription factor activity"/>
    <property type="evidence" value="ECO:0007669"/>
    <property type="project" value="InterPro"/>
</dbReference>
<dbReference type="PANTHER" id="PTHR44846:SF1">
    <property type="entry name" value="MANNOSYL-D-GLYCERATE TRANSPORT_METABOLISM SYSTEM REPRESSOR MNGR-RELATED"/>
    <property type="match status" value="1"/>
</dbReference>
<evidence type="ECO:0000313" key="5">
    <source>
        <dbReference type="EMBL" id="SVC28382.1"/>
    </source>
</evidence>
<dbReference type="InterPro" id="IPR036388">
    <property type="entry name" value="WH-like_DNA-bd_sf"/>
</dbReference>
<dbReference type="InterPro" id="IPR000524">
    <property type="entry name" value="Tscrpt_reg_HTH_GntR"/>
</dbReference>
<dbReference type="Gene3D" id="1.10.10.10">
    <property type="entry name" value="Winged helix-like DNA-binding domain superfamily/Winged helix DNA-binding domain"/>
    <property type="match status" value="1"/>
</dbReference>
<evidence type="ECO:0000256" key="2">
    <source>
        <dbReference type="ARBA" id="ARBA00023125"/>
    </source>
</evidence>
<dbReference type="AlphaFoldDB" id="A0A382KZ98"/>
<feature type="non-terminal residue" evidence="5">
    <location>
        <position position="77"/>
    </location>
</feature>
<proteinExistence type="predicted"/>
<feature type="domain" description="HTH gntR-type" evidence="4">
    <location>
        <begin position="5"/>
        <end position="73"/>
    </location>
</feature>
<evidence type="ECO:0000256" key="3">
    <source>
        <dbReference type="ARBA" id="ARBA00023163"/>
    </source>
</evidence>
<dbReference type="SMART" id="SM00345">
    <property type="entry name" value="HTH_GNTR"/>
    <property type="match status" value="1"/>
</dbReference>
<dbReference type="PANTHER" id="PTHR44846">
    <property type="entry name" value="MANNOSYL-D-GLYCERATE TRANSPORT/METABOLISM SYSTEM REPRESSOR MNGR-RELATED"/>
    <property type="match status" value="1"/>
</dbReference>
<dbReference type="InterPro" id="IPR050679">
    <property type="entry name" value="Bact_HTH_transcr_reg"/>
</dbReference>
<evidence type="ECO:0000256" key="1">
    <source>
        <dbReference type="ARBA" id="ARBA00023015"/>
    </source>
</evidence>
<keyword evidence="2" id="KW-0238">DNA-binding</keyword>
<dbReference type="SUPFAM" id="SSF46785">
    <property type="entry name" value="Winged helix' DNA-binding domain"/>
    <property type="match status" value="1"/>
</dbReference>
<dbReference type="EMBL" id="UINC01083053">
    <property type="protein sequence ID" value="SVC28382.1"/>
    <property type="molecule type" value="Genomic_DNA"/>
</dbReference>
<dbReference type="GO" id="GO:0003677">
    <property type="term" value="F:DNA binding"/>
    <property type="evidence" value="ECO:0007669"/>
    <property type="project" value="UniProtKB-KW"/>
</dbReference>
<organism evidence="5">
    <name type="scientific">marine metagenome</name>
    <dbReference type="NCBI Taxonomy" id="408172"/>
    <lineage>
        <taxon>unclassified sequences</taxon>
        <taxon>metagenomes</taxon>
        <taxon>ecological metagenomes</taxon>
    </lineage>
</organism>
<reference evidence="5" key="1">
    <citation type="submission" date="2018-05" db="EMBL/GenBank/DDBJ databases">
        <authorList>
            <person name="Lanie J.A."/>
            <person name="Ng W.-L."/>
            <person name="Kazmierczak K.M."/>
            <person name="Andrzejewski T.M."/>
            <person name="Davidsen T.M."/>
            <person name="Wayne K.J."/>
            <person name="Tettelin H."/>
            <person name="Glass J.I."/>
            <person name="Rusch D."/>
            <person name="Podicherti R."/>
            <person name="Tsui H.-C.T."/>
            <person name="Winkler M.E."/>
        </authorList>
    </citation>
    <scope>NUCLEOTIDE SEQUENCE</scope>
</reference>
<keyword evidence="1" id="KW-0805">Transcription regulation</keyword>
<keyword evidence="3" id="KW-0804">Transcription</keyword>
<dbReference type="InterPro" id="IPR036390">
    <property type="entry name" value="WH_DNA-bd_sf"/>
</dbReference>
<dbReference type="PRINTS" id="PR00035">
    <property type="entry name" value="HTHGNTR"/>
</dbReference>
<evidence type="ECO:0000259" key="4">
    <source>
        <dbReference type="PROSITE" id="PS50949"/>
    </source>
</evidence>
<dbReference type="PROSITE" id="PS50949">
    <property type="entry name" value="HTH_GNTR"/>
    <property type="match status" value="1"/>
</dbReference>
<dbReference type="Pfam" id="PF00392">
    <property type="entry name" value="GntR"/>
    <property type="match status" value="1"/>
</dbReference>
<protein>
    <recommendedName>
        <fullName evidence="4">HTH gntR-type domain-containing protein</fullName>
    </recommendedName>
</protein>
<gene>
    <name evidence="5" type="ORF">METZ01_LOCUS281236</name>
</gene>
<dbReference type="CDD" id="cd07377">
    <property type="entry name" value="WHTH_GntR"/>
    <property type="match status" value="1"/>
</dbReference>
<accession>A0A382KZ98</accession>